<keyword evidence="5" id="KW-1185">Reference proteome</keyword>
<dbReference type="EMBL" id="FRCA01000011">
    <property type="protein sequence ID" value="SHM68279.1"/>
    <property type="molecule type" value="Genomic_DNA"/>
</dbReference>
<dbReference type="Gene3D" id="3.40.50.1820">
    <property type="entry name" value="alpha/beta hydrolase"/>
    <property type="match status" value="1"/>
</dbReference>
<dbReference type="PANTHER" id="PTHR35560">
    <property type="entry name" value="BLL0132 PROTEIN"/>
    <property type="match status" value="1"/>
</dbReference>
<feature type="signal peptide" evidence="1">
    <location>
        <begin position="1"/>
        <end position="20"/>
    </location>
</feature>
<evidence type="ECO:0000313" key="2">
    <source>
        <dbReference type="EMBL" id="GEN25555.1"/>
    </source>
</evidence>
<organism evidence="3 4">
    <name type="scientific">Halomonas cupida</name>
    <dbReference type="NCBI Taxonomy" id="44933"/>
    <lineage>
        <taxon>Bacteria</taxon>
        <taxon>Pseudomonadati</taxon>
        <taxon>Pseudomonadota</taxon>
        <taxon>Gammaproteobacteria</taxon>
        <taxon>Oceanospirillales</taxon>
        <taxon>Halomonadaceae</taxon>
        <taxon>Halomonas</taxon>
    </lineage>
</organism>
<dbReference type="EMBL" id="BJXU01000155">
    <property type="protein sequence ID" value="GEN25555.1"/>
    <property type="molecule type" value="Genomic_DNA"/>
</dbReference>
<name>A0A1M7KS35_9GAMM</name>
<protein>
    <submittedName>
        <fullName evidence="2">Hydrolase</fullName>
    </submittedName>
</protein>
<dbReference type="SUPFAM" id="SSF53474">
    <property type="entry name" value="alpha/beta-Hydrolases"/>
    <property type="match status" value="1"/>
</dbReference>
<keyword evidence="2" id="KW-0378">Hydrolase</keyword>
<sequence>MRILWFAVILMCLPFSIAEANNDATGLKAGAGQYVFQDPATNHNVNVYYYQPRNYHADTPVVLVLHGLRRDAEEYRDSWVEYAEREGLMVLAPRFSSEAYPGGNGFNLGNVFRASTAEEARGYTRPEQMNPPDQWAFTLVERVFADFRDRRSTNSHQTYYLYGHGAGAQLAHRFAMFMPESHAEEIIVAAAGWYTMSDESIEWPYGTGGVPTLDSAATRSLLAQPILLLAGGADTATLHTVMRQVPQTNAQGATRVERTRYYYEAGERKAQLLNTAFNWRHWVMPGVTHSPDQMTPFAARYIASRAR</sequence>
<evidence type="ECO:0000313" key="4">
    <source>
        <dbReference type="Proteomes" id="UP000184123"/>
    </source>
</evidence>
<dbReference type="Proteomes" id="UP000321726">
    <property type="component" value="Unassembled WGS sequence"/>
</dbReference>
<dbReference type="STRING" id="44933.SAMN05660971_03584"/>
<evidence type="ECO:0000313" key="5">
    <source>
        <dbReference type="Proteomes" id="UP000321726"/>
    </source>
</evidence>
<reference evidence="2 5" key="2">
    <citation type="submission" date="2019-07" db="EMBL/GenBank/DDBJ databases">
        <title>Whole genome shotgun sequence of Halomonas cupida NBRC 102219.</title>
        <authorList>
            <person name="Hosoyama A."/>
            <person name="Uohara A."/>
            <person name="Ohji S."/>
            <person name="Ichikawa N."/>
        </authorList>
    </citation>
    <scope>NUCLEOTIDE SEQUENCE [LARGE SCALE GENOMIC DNA]</scope>
    <source>
        <strain evidence="2 5">NBRC 102219</strain>
    </source>
</reference>
<dbReference type="InterPro" id="IPR029058">
    <property type="entry name" value="AB_hydrolase_fold"/>
</dbReference>
<evidence type="ECO:0000256" key="1">
    <source>
        <dbReference type="SAM" id="SignalP"/>
    </source>
</evidence>
<dbReference type="GO" id="GO:0016787">
    <property type="term" value="F:hydrolase activity"/>
    <property type="evidence" value="ECO:0007669"/>
    <property type="project" value="UniProtKB-KW"/>
</dbReference>
<dbReference type="AlphaFoldDB" id="A0A1M7KS35"/>
<reference evidence="3 4" key="1">
    <citation type="submission" date="2016-11" db="EMBL/GenBank/DDBJ databases">
        <authorList>
            <person name="Jaros S."/>
            <person name="Januszkiewicz K."/>
            <person name="Wedrychowicz H."/>
        </authorList>
    </citation>
    <scope>NUCLEOTIDE SEQUENCE [LARGE SCALE GENOMIC DNA]</scope>
    <source>
        <strain evidence="3 4">DSM 4740</strain>
    </source>
</reference>
<gene>
    <name evidence="2" type="ORF">HCU01_35040</name>
    <name evidence="3" type="ORF">SAMN05660971_03584</name>
</gene>
<feature type="chain" id="PRO_5013314509" evidence="1">
    <location>
        <begin position="21"/>
        <end position="307"/>
    </location>
</feature>
<dbReference type="Proteomes" id="UP000184123">
    <property type="component" value="Unassembled WGS sequence"/>
</dbReference>
<evidence type="ECO:0000313" key="3">
    <source>
        <dbReference type="EMBL" id="SHM68279.1"/>
    </source>
</evidence>
<dbReference type="PANTHER" id="PTHR35560:SF3">
    <property type="entry name" value="PEPTIDASE S9 PROLYL OLIGOPEPTIDASE CATALYTIC DOMAIN-CONTAINING PROTEIN"/>
    <property type="match status" value="1"/>
</dbReference>
<accession>A0A1M7KS35</accession>
<proteinExistence type="predicted"/>
<keyword evidence="1" id="KW-0732">Signal</keyword>